<evidence type="ECO:0000256" key="1">
    <source>
        <dbReference type="SAM" id="MobiDB-lite"/>
    </source>
</evidence>
<accession>F7BMR2</accession>
<evidence type="ECO:0000313" key="2">
    <source>
        <dbReference type="Ensembl" id="ENSCINP00000008975.2"/>
    </source>
</evidence>
<dbReference type="AlphaFoldDB" id="F7BMR2"/>
<proteinExistence type="predicted"/>
<reference evidence="2" key="3">
    <citation type="submission" date="2025-08" db="UniProtKB">
        <authorList>
            <consortium name="Ensembl"/>
        </authorList>
    </citation>
    <scope>IDENTIFICATION</scope>
</reference>
<feature type="region of interest" description="Disordered" evidence="1">
    <location>
        <begin position="114"/>
        <end position="135"/>
    </location>
</feature>
<dbReference type="Proteomes" id="UP000008144">
    <property type="component" value="Chromosome 1"/>
</dbReference>
<reference evidence="3" key="1">
    <citation type="journal article" date="2002" name="Science">
        <title>The draft genome of Ciona intestinalis: insights into chordate and vertebrate origins.</title>
        <authorList>
            <person name="Dehal P."/>
            <person name="Satou Y."/>
            <person name="Campbell R.K."/>
            <person name="Chapman J."/>
            <person name="Degnan B."/>
            <person name="De Tomaso A."/>
            <person name="Davidson B."/>
            <person name="Di Gregorio A."/>
            <person name="Gelpke M."/>
            <person name="Goodstein D.M."/>
            <person name="Harafuji N."/>
            <person name="Hastings K.E."/>
            <person name="Ho I."/>
            <person name="Hotta K."/>
            <person name="Huang W."/>
            <person name="Kawashima T."/>
            <person name="Lemaire P."/>
            <person name="Martinez D."/>
            <person name="Meinertzhagen I.A."/>
            <person name="Necula S."/>
            <person name="Nonaka M."/>
            <person name="Putnam N."/>
            <person name="Rash S."/>
            <person name="Saiga H."/>
            <person name="Satake M."/>
            <person name="Terry A."/>
            <person name="Yamada L."/>
            <person name="Wang H.G."/>
            <person name="Awazu S."/>
            <person name="Azumi K."/>
            <person name="Boore J."/>
            <person name="Branno M."/>
            <person name="Chin-Bow S."/>
            <person name="DeSantis R."/>
            <person name="Doyle S."/>
            <person name="Francino P."/>
            <person name="Keys D.N."/>
            <person name="Haga S."/>
            <person name="Hayashi H."/>
            <person name="Hino K."/>
            <person name="Imai K.S."/>
            <person name="Inaba K."/>
            <person name="Kano S."/>
            <person name="Kobayashi K."/>
            <person name="Kobayashi M."/>
            <person name="Lee B.I."/>
            <person name="Makabe K.W."/>
            <person name="Manohar C."/>
            <person name="Matassi G."/>
            <person name="Medina M."/>
            <person name="Mochizuki Y."/>
            <person name="Mount S."/>
            <person name="Morishita T."/>
            <person name="Miura S."/>
            <person name="Nakayama A."/>
            <person name="Nishizaka S."/>
            <person name="Nomoto H."/>
            <person name="Ohta F."/>
            <person name="Oishi K."/>
            <person name="Rigoutsos I."/>
            <person name="Sano M."/>
            <person name="Sasaki A."/>
            <person name="Sasakura Y."/>
            <person name="Shoguchi E."/>
            <person name="Shin-i T."/>
            <person name="Spagnuolo A."/>
            <person name="Stainier D."/>
            <person name="Suzuki M.M."/>
            <person name="Tassy O."/>
            <person name="Takatori N."/>
            <person name="Tokuoka M."/>
            <person name="Yagi K."/>
            <person name="Yoshizaki F."/>
            <person name="Wada S."/>
            <person name="Zhang C."/>
            <person name="Hyatt P.D."/>
            <person name="Larimer F."/>
            <person name="Detter C."/>
            <person name="Doggett N."/>
            <person name="Glavina T."/>
            <person name="Hawkins T."/>
            <person name="Richardson P."/>
            <person name="Lucas S."/>
            <person name="Kohara Y."/>
            <person name="Levine M."/>
            <person name="Satoh N."/>
            <person name="Rokhsar D.S."/>
        </authorList>
    </citation>
    <scope>NUCLEOTIDE SEQUENCE [LARGE SCALE GENOMIC DNA]</scope>
</reference>
<reference evidence="2" key="2">
    <citation type="journal article" date="2008" name="Genome Biol.">
        <title>Improved genome assembly and evidence-based global gene model set for the chordate Ciona intestinalis: new insight into intron and operon populations.</title>
        <authorList>
            <person name="Satou Y."/>
            <person name="Mineta K."/>
            <person name="Ogasawara M."/>
            <person name="Sasakura Y."/>
            <person name="Shoguchi E."/>
            <person name="Ueno K."/>
            <person name="Yamada L."/>
            <person name="Matsumoto J."/>
            <person name="Wasserscheid J."/>
            <person name="Dewar K."/>
            <person name="Wiley G.B."/>
            <person name="Macmil S.L."/>
            <person name="Roe B.A."/>
            <person name="Zeller R.W."/>
            <person name="Hastings K.E."/>
            <person name="Lemaire P."/>
            <person name="Lindquist E."/>
            <person name="Endo T."/>
            <person name="Hotta K."/>
            <person name="Inaba K."/>
        </authorList>
    </citation>
    <scope>NUCLEOTIDE SEQUENCE [LARGE SCALE GENOMIC DNA]</scope>
    <source>
        <strain evidence="2">wild type</strain>
    </source>
</reference>
<protein>
    <submittedName>
        <fullName evidence="2">Uncharacterized protein</fullName>
    </submittedName>
</protein>
<keyword evidence="3" id="KW-1185">Reference proteome</keyword>
<dbReference type="EMBL" id="EAAA01000081">
    <property type="status" value="NOT_ANNOTATED_CDS"/>
    <property type="molecule type" value="Genomic_DNA"/>
</dbReference>
<feature type="region of interest" description="Disordered" evidence="1">
    <location>
        <begin position="1"/>
        <end position="26"/>
    </location>
</feature>
<organism evidence="2 3">
    <name type="scientific">Ciona intestinalis</name>
    <name type="common">Transparent sea squirt</name>
    <name type="synonym">Ascidia intestinalis</name>
    <dbReference type="NCBI Taxonomy" id="7719"/>
    <lineage>
        <taxon>Eukaryota</taxon>
        <taxon>Metazoa</taxon>
        <taxon>Chordata</taxon>
        <taxon>Tunicata</taxon>
        <taxon>Ascidiacea</taxon>
        <taxon>Phlebobranchia</taxon>
        <taxon>Cionidae</taxon>
        <taxon>Ciona</taxon>
    </lineage>
</organism>
<reference evidence="2" key="4">
    <citation type="submission" date="2025-09" db="UniProtKB">
        <authorList>
            <consortium name="Ensembl"/>
        </authorList>
    </citation>
    <scope>IDENTIFICATION</scope>
</reference>
<name>F7BMR2_CIOIN</name>
<sequence>MKSSVTVVTAMDEEERSVGSPSEEIEPYGAPYISNLANRQHSYSTGSLVEVDESPSPSRYRRQNRFASTPDKRRYKPEHYKSSEKLGSRSIAVQMDPKDKNVSISMEKLAPRAEMKHSYGTSYNRRKTSETSCGSRPSILRKLVYDETTFVPNEMNNPCFVND</sequence>
<dbReference type="HOGENOM" id="CLU_1626451_0_0_1"/>
<feature type="region of interest" description="Disordered" evidence="1">
    <location>
        <begin position="45"/>
        <end position="91"/>
    </location>
</feature>
<dbReference type="InParanoid" id="F7BMR2"/>
<dbReference type="Ensembl" id="ENSCINT00000008975.2">
    <property type="protein sequence ID" value="ENSCINP00000008975.2"/>
    <property type="gene ID" value="ENSCING00000004345.2"/>
</dbReference>
<feature type="compositionally biased region" description="Basic and acidic residues" evidence="1">
    <location>
        <begin position="77"/>
        <end position="87"/>
    </location>
</feature>
<evidence type="ECO:0000313" key="3">
    <source>
        <dbReference type="Proteomes" id="UP000008144"/>
    </source>
</evidence>